<dbReference type="AlphaFoldDB" id="A0A219AT86"/>
<sequence length="76" mass="8266">MQQLAENPASLDVTVGCKAETPGGKARDIRIIVQELANMDERQRYLGKQNLEAIEASTIMCNSTNPETGSSEQADK</sequence>
<dbReference type="GeneID" id="33937160"/>
<reference evidence="1 2" key="1">
    <citation type="journal article" date="2016" name="PLoS Pathog.">
        <title>Biosynthesis of antibiotic leucinostatins in bio-control fungus Purpureocillium lilacinum and their inhibition on phytophthora revealed by genome mining.</title>
        <authorList>
            <person name="Wang G."/>
            <person name="Liu Z."/>
            <person name="Lin R."/>
            <person name="Li E."/>
            <person name="Mao Z."/>
            <person name="Ling J."/>
            <person name="Yang Y."/>
            <person name="Yin W.B."/>
            <person name="Xie B."/>
        </authorList>
    </citation>
    <scope>NUCLEOTIDE SEQUENCE [LARGE SCALE GENOMIC DNA]</scope>
    <source>
        <strain evidence="1">170</strain>
    </source>
</reference>
<accession>A0A219AT86</accession>
<evidence type="ECO:0000313" key="1">
    <source>
        <dbReference type="EMBL" id="OWT43395.1"/>
    </source>
</evidence>
<dbReference type="KEGG" id="pchm:VFPPC_18353"/>
<name>A0A219AT86_METCM</name>
<comment type="caution">
    <text evidence="1">The sequence shown here is derived from an EMBL/GenBank/DDBJ whole genome shotgun (WGS) entry which is preliminary data.</text>
</comment>
<evidence type="ECO:0000313" key="2">
    <source>
        <dbReference type="Proteomes" id="UP000078397"/>
    </source>
</evidence>
<gene>
    <name evidence="1" type="ORF">VFPPC_18353</name>
</gene>
<organism evidence="1 2">
    <name type="scientific">Pochonia chlamydosporia 170</name>
    <dbReference type="NCBI Taxonomy" id="1380566"/>
    <lineage>
        <taxon>Eukaryota</taxon>
        <taxon>Fungi</taxon>
        <taxon>Dikarya</taxon>
        <taxon>Ascomycota</taxon>
        <taxon>Pezizomycotina</taxon>
        <taxon>Sordariomycetes</taxon>
        <taxon>Hypocreomycetidae</taxon>
        <taxon>Hypocreales</taxon>
        <taxon>Clavicipitaceae</taxon>
        <taxon>Pochonia</taxon>
    </lineage>
</organism>
<dbReference type="Proteomes" id="UP000078397">
    <property type="component" value="Unassembled WGS sequence"/>
</dbReference>
<dbReference type="RefSeq" id="XP_022285820.1">
    <property type="nucleotide sequence ID" value="XM_022429977.1"/>
</dbReference>
<protein>
    <submittedName>
        <fullName evidence="1">Uncharacterized protein</fullName>
    </submittedName>
</protein>
<keyword evidence="2" id="KW-1185">Reference proteome</keyword>
<proteinExistence type="predicted"/>
<dbReference type="EMBL" id="LSBJ02000002">
    <property type="protein sequence ID" value="OWT43395.1"/>
    <property type="molecule type" value="Genomic_DNA"/>
</dbReference>